<dbReference type="VEuPathDB" id="VectorBase:RPRC003298"/>
<dbReference type="EMBL" id="ACPB03013852">
    <property type="status" value="NOT_ANNOTATED_CDS"/>
    <property type="molecule type" value="Genomic_DNA"/>
</dbReference>
<keyword evidence="2" id="KW-1185">Reference proteome</keyword>
<reference evidence="1" key="1">
    <citation type="submission" date="2015-05" db="UniProtKB">
        <authorList>
            <consortium name="EnsemblMetazoa"/>
        </authorList>
    </citation>
    <scope>IDENTIFICATION</scope>
</reference>
<evidence type="ECO:0008006" key="3">
    <source>
        <dbReference type="Google" id="ProtNLM"/>
    </source>
</evidence>
<proteinExistence type="predicted"/>
<sequence>MSGCLFALDCFLTDWFLSVCEEIKQLRTPLLVTEYEVNFVSTAPAIQSSVPKRPWFYKYKNYNRKFVSTVIRVRFNHNYSPHHLARIGVETSHQCSCTSGVIADANHLILECANYTKGRECLWRAVIATGCPLPANLNNILAADYGSIYIELFEFITNNKITL</sequence>
<dbReference type="AlphaFoldDB" id="T1HGX5"/>
<dbReference type="InParanoid" id="T1HGX5"/>
<protein>
    <recommendedName>
        <fullName evidence="3">Reverse transcriptase zinc-binding domain-containing protein</fullName>
    </recommendedName>
</protein>
<evidence type="ECO:0000313" key="2">
    <source>
        <dbReference type="Proteomes" id="UP000015103"/>
    </source>
</evidence>
<dbReference type="EMBL" id="ACPB03013851">
    <property type="status" value="NOT_ANNOTATED_CDS"/>
    <property type="molecule type" value="Genomic_DNA"/>
</dbReference>
<accession>T1HGX5</accession>
<dbReference type="EnsemblMetazoa" id="RPRC003298-RA">
    <property type="protein sequence ID" value="RPRC003298-PA"/>
    <property type="gene ID" value="RPRC003298"/>
</dbReference>
<dbReference type="HOGENOM" id="CLU_1629129_0_0_1"/>
<evidence type="ECO:0000313" key="1">
    <source>
        <dbReference type="EnsemblMetazoa" id="RPRC003298-PA"/>
    </source>
</evidence>
<dbReference type="Proteomes" id="UP000015103">
    <property type="component" value="Unassembled WGS sequence"/>
</dbReference>
<organism evidence="1 2">
    <name type="scientific">Rhodnius prolixus</name>
    <name type="common">Triatomid bug</name>
    <dbReference type="NCBI Taxonomy" id="13249"/>
    <lineage>
        <taxon>Eukaryota</taxon>
        <taxon>Metazoa</taxon>
        <taxon>Ecdysozoa</taxon>
        <taxon>Arthropoda</taxon>
        <taxon>Hexapoda</taxon>
        <taxon>Insecta</taxon>
        <taxon>Pterygota</taxon>
        <taxon>Neoptera</taxon>
        <taxon>Paraneoptera</taxon>
        <taxon>Hemiptera</taxon>
        <taxon>Heteroptera</taxon>
        <taxon>Panheteroptera</taxon>
        <taxon>Cimicomorpha</taxon>
        <taxon>Reduviidae</taxon>
        <taxon>Triatominae</taxon>
        <taxon>Rhodnius</taxon>
    </lineage>
</organism>
<name>T1HGX5_RHOPR</name>